<organism evidence="1 2">
    <name type="scientific">Skermanella aerolata</name>
    <dbReference type="NCBI Taxonomy" id="393310"/>
    <lineage>
        <taxon>Bacteria</taxon>
        <taxon>Pseudomonadati</taxon>
        <taxon>Pseudomonadota</taxon>
        <taxon>Alphaproteobacteria</taxon>
        <taxon>Rhodospirillales</taxon>
        <taxon>Azospirillaceae</taxon>
        <taxon>Skermanella</taxon>
    </lineage>
</organism>
<accession>A0A512DHV8</accession>
<reference evidence="1 2" key="1">
    <citation type="submission" date="2019-07" db="EMBL/GenBank/DDBJ databases">
        <title>Whole genome shotgun sequence of Skermanella aerolata NBRC 106429.</title>
        <authorList>
            <person name="Hosoyama A."/>
            <person name="Uohara A."/>
            <person name="Ohji S."/>
            <person name="Ichikawa N."/>
        </authorList>
    </citation>
    <scope>NUCLEOTIDE SEQUENCE [LARGE SCALE GENOMIC DNA]</scope>
    <source>
        <strain evidence="1 2">NBRC 106429</strain>
    </source>
</reference>
<protein>
    <submittedName>
        <fullName evidence="1">Uncharacterized protein</fullName>
    </submittedName>
</protein>
<comment type="caution">
    <text evidence="1">The sequence shown here is derived from an EMBL/GenBank/DDBJ whole genome shotgun (WGS) entry which is preliminary data.</text>
</comment>
<dbReference type="AlphaFoldDB" id="A0A512DHV8"/>
<sequence>MFDVARKSGDGEDRPTPAQIELARLIANRHEVQLRFGFESDGAWTRKFLDVFAYDPEMEEDVFRRLRNVAQYVREGRDMPEMARKIGLRADQVEFMIEVLRDSDYDMDEVVEDFDTDPEDAAWRDMERDYEARQVEYY</sequence>
<evidence type="ECO:0000313" key="2">
    <source>
        <dbReference type="Proteomes" id="UP000321523"/>
    </source>
</evidence>
<evidence type="ECO:0000313" key="1">
    <source>
        <dbReference type="EMBL" id="GEO36071.1"/>
    </source>
</evidence>
<keyword evidence="2" id="KW-1185">Reference proteome</keyword>
<dbReference type="Proteomes" id="UP000321523">
    <property type="component" value="Unassembled WGS sequence"/>
</dbReference>
<gene>
    <name evidence="1" type="ORF">SAE02_02190</name>
</gene>
<dbReference type="EMBL" id="BJYZ01000001">
    <property type="protein sequence ID" value="GEO36071.1"/>
    <property type="molecule type" value="Genomic_DNA"/>
</dbReference>
<name>A0A512DHV8_9PROT</name>
<proteinExistence type="predicted"/>